<evidence type="ECO:0000256" key="9">
    <source>
        <dbReference type="ARBA" id="ARBA00023146"/>
    </source>
</evidence>
<dbReference type="GO" id="GO:0004829">
    <property type="term" value="F:threonine-tRNA ligase activity"/>
    <property type="evidence" value="ECO:0007669"/>
    <property type="project" value="UniProtKB-EC"/>
</dbReference>
<dbReference type="SUPFAM" id="SSF55186">
    <property type="entry name" value="ThrRS/AlaRS common domain"/>
    <property type="match status" value="1"/>
</dbReference>
<reference evidence="14" key="1">
    <citation type="submission" date="2020-07" db="EMBL/GenBank/DDBJ databases">
        <authorList>
            <person name="Lin J."/>
        </authorList>
    </citation>
    <scope>NUCLEOTIDE SEQUENCE</scope>
</reference>
<comment type="catalytic activity">
    <reaction evidence="11">
        <text>tRNA(Thr) + L-threonine + ATP = L-threonyl-tRNA(Thr) + AMP + diphosphate + H(+)</text>
        <dbReference type="Rhea" id="RHEA:24624"/>
        <dbReference type="Rhea" id="RHEA-COMP:9670"/>
        <dbReference type="Rhea" id="RHEA-COMP:9704"/>
        <dbReference type="ChEBI" id="CHEBI:15378"/>
        <dbReference type="ChEBI" id="CHEBI:30616"/>
        <dbReference type="ChEBI" id="CHEBI:33019"/>
        <dbReference type="ChEBI" id="CHEBI:57926"/>
        <dbReference type="ChEBI" id="CHEBI:78442"/>
        <dbReference type="ChEBI" id="CHEBI:78534"/>
        <dbReference type="ChEBI" id="CHEBI:456215"/>
        <dbReference type="EC" id="6.1.1.3"/>
    </reaction>
</comment>
<evidence type="ECO:0000256" key="6">
    <source>
        <dbReference type="ARBA" id="ARBA00022833"/>
    </source>
</evidence>
<protein>
    <recommendedName>
        <fullName evidence="2">threonine--tRNA ligase</fullName>
        <ecNumber evidence="2">6.1.1.3</ecNumber>
    </recommendedName>
    <alternativeName>
        <fullName evidence="10">Threonyl-tRNA synthetase</fullName>
    </alternativeName>
</protein>
<dbReference type="PRINTS" id="PR01047">
    <property type="entry name" value="TRNASYNTHTHR"/>
</dbReference>
<dbReference type="Pfam" id="PF00587">
    <property type="entry name" value="tRNA-synt_2b"/>
    <property type="match status" value="1"/>
</dbReference>
<dbReference type="FunFam" id="3.30.980.10:FF:000001">
    <property type="entry name" value="Threonine--tRNA ligase"/>
    <property type="match status" value="1"/>
</dbReference>
<keyword evidence="6" id="KW-0862">Zinc</keyword>
<evidence type="ECO:0000256" key="3">
    <source>
        <dbReference type="ARBA" id="ARBA00022598"/>
    </source>
</evidence>
<dbReference type="Gene3D" id="3.30.54.20">
    <property type="match status" value="1"/>
</dbReference>
<proteinExistence type="inferred from homology"/>
<evidence type="ECO:0000256" key="12">
    <source>
        <dbReference type="SAM" id="MobiDB-lite"/>
    </source>
</evidence>
<dbReference type="InterPro" id="IPR002320">
    <property type="entry name" value="Thr-tRNA-ligase_IIa"/>
</dbReference>
<dbReference type="Gene3D" id="3.30.980.10">
    <property type="entry name" value="Threonyl-trna Synthetase, Chain A, domain 2"/>
    <property type="match status" value="1"/>
</dbReference>
<keyword evidence="4" id="KW-0479">Metal-binding</keyword>
<dbReference type="GO" id="GO:0006435">
    <property type="term" value="P:threonyl-tRNA aminoacylation"/>
    <property type="evidence" value="ECO:0007669"/>
    <property type="project" value="InterPro"/>
</dbReference>
<dbReference type="InterPro" id="IPR006195">
    <property type="entry name" value="aa-tRNA-synth_II"/>
</dbReference>
<name>A0A6V7QWX1_ANACO</name>
<dbReference type="Gene3D" id="3.30.930.10">
    <property type="entry name" value="Bira Bifunctional Protein, Domain 2"/>
    <property type="match status" value="1"/>
</dbReference>
<keyword evidence="3" id="KW-0436">Ligase</keyword>
<dbReference type="SUPFAM" id="SSF55681">
    <property type="entry name" value="Class II aaRS and biotin synthetases"/>
    <property type="match status" value="1"/>
</dbReference>
<accession>A0A6V7QWX1</accession>
<evidence type="ECO:0000256" key="5">
    <source>
        <dbReference type="ARBA" id="ARBA00022741"/>
    </source>
</evidence>
<feature type="domain" description="Aminoacyl-transfer RNA synthetases class-II family profile" evidence="13">
    <location>
        <begin position="277"/>
        <end position="480"/>
    </location>
</feature>
<evidence type="ECO:0000256" key="1">
    <source>
        <dbReference type="ARBA" id="ARBA00008226"/>
    </source>
</evidence>
<dbReference type="PANTHER" id="PTHR11451">
    <property type="entry name" value="THREONINE-TRNA LIGASE"/>
    <property type="match status" value="1"/>
</dbReference>
<dbReference type="FunFam" id="3.30.54.20:FF:000002">
    <property type="entry name" value="Threonine--tRNA ligase"/>
    <property type="match status" value="1"/>
</dbReference>
<evidence type="ECO:0000259" key="13">
    <source>
        <dbReference type="PROSITE" id="PS50862"/>
    </source>
</evidence>
<gene>
    <name evidence="14" type="ORF">CB5_LOCUS30669</name>
</gene>
<dbReference type="GO" id="GO:0046872">
    <property type="term" value="F:metal ion binding"/>
    <property type="evidence" value="ECO:0007669"/>
    <property type="project" value="UniProtKB-KW"/>
</dbReference>
<evidence type="ECO:0000256" key="4">
    <source>
        <dbReference type="ARBA" id="ARBA00022723"/>
    </source>
</evidence>
<dbReference type="PANTHER" id="PTHR11451:SF44">
    <property type="entry name" value="THREONINE--TRNA LIGASE, CHLOROPLASTIC_MITOCHONDRIAL 2"/>
    <property type="match status" value="1"/>
</dbReference>
<evidence type="ECO:0000256" key="10">
    <source>
        <dbReference type="ARBA" id="ARBA00031900"/>
    </source>
</evidence>
<evidence type="ECO:0000256" key="8">
    <source>
        <dbReference type="ARBA" id="ARBA00022917"/>
    </source>
</evidence>
<evidence type="ECO:0000256" key="11">
    <source>
        <dbReference type="ARBA" id="ARBA00049515"/>
    </source>
</evidence>
<dbReference type="EC" id="6.1.1.3" evidence="2"/>
<comment type="similarity">
    <text evidence="1">Belongs to the class-II aminoacyl-tRNA synthetase family.</text>
</comment>
<dbReference type="InterPro" id="IPR002314">
    <property type="entry name" value="aa-tRNA-synt_IIb"/>
</dbReference>
<dbReference type="InterPro" id="IPR018163">
    <property type="entry name" value="Thr/Ala-tRNA-synth_IIc_edit"/>
</dbReference>
<dbReference type="SMART" id="SM00863">
    <property type="entry name" value="tRNA_SAD"/>
    <property type="match status" value="1"/>
</dbReference>
<keyword evidence="9" id="KW-0030">Aminoacyl-tRNA synthetase</keyword>
<dbReference type="FunFam" id="3.30.930.10:FF:000002">
    <property type="entry name" value="Threonine--tRNA ligase"/>
    <property type="match status" value="1"/>
</dbReference>
<evidence type="ECO:0000256" key="7">
    <source>
        <dbReference type="ARBA" id="ARBA00022840"/>
    </source>
</evidence>
<dbReference type="Pfam" id="PF07973">
    <property type="entry name" value="tRNA_SAD"/>
    <property type="match status" value="1"/>
</dbReference>
<sequence>MAAISPSLLLPHGQTLASPPLHRRLLLTFARRTPALSSRVPARKRHGPSRRSPPPHAVAAEEAAVETEEPEQQASSAAAMEVEVEVEKDRVVLPTNDSSERLLRIRHTCAHVMAMAVQKLFPGSKVTIGPWIENGFYYDFDMEPLTDKDLKRIKKEMDRIINQNLPLIREEVSREEARNRIMALNEPYKLEILEGIREEPITIYHIGNEWWDLCAGPHVESTGEISKKAVELESVAGAYWRGDENKPMLQRIYGTAWENEEQLKAYIHFKEEAKRRDHRRLGQDLDLFSLQEDAGGGLVFWHPNGAIIRHLIEDSWKKIHLQHGYKLLYTPHVAKANLWKISGHLDFYRENMYDQMNVEDELYQLRPMNCPYHILYYKSKLHSYKEFPIRFAELGTVYRYELSGSLHGLFRVRGFTQDDAHIFCLDDQLRGEIKGVLDLTEEILLQFGFNKYEVNLSTRPGKSVGSDNIWEKATAALKML</sequence>
<dbReference type="GO" id="GO:0009570">
    <property type="term" value="C:chloroplast stroma"/>
    <property type="evidence" value="ECO:0007669"/>
    <property type="project" value="TreeGrafter"/>
</dbReference>
<dbReference type="PROSITE" id="PS50862">
    <property type="entry name" value="AA_TRNA_LIGASE_II"/>
    <property type="match status" value="1"/>
</dbReference>
<keyword evidence="5" id="KW-0547">Nucleotide-binding</keyword>
<dbReference type="InterPro" id="IPR045864">
    <property type="entry name" value="aa-tRNA-synth_II/BPL/LPL"/>
</dbReference>
<evidence type="ECO:0000256" key="2">
    <source>
        <dbReference type="ARBA" id="ARBA00013163"/>
    </source>
</evidence>
<dbReference type="GO" id="GO:0005524">
    <property type="term" value="F:ATP binding"/>
    <property type="evidence" value="ECO:0007669"/>
    <property type="project" value="UniProtKB-KW"/>
</dbReference>
<organism evidence="14">
    <name type="scientific">Ananas comosus var. bracteatus</name>
    <name type="common">red pineapple</name>
    <dbReference type="NCBI Taxonomy" id="296719"/>
    <lineage>
        <taxon>Eukaryota</taxon>
        <taxon>Viridiplantae</taxon>
        <taxon>Streptophyta</taxon>
        <taxon>Embryophyta</taxon>
        <taxon>Tracheophyta</taxon>
        <taxon>Spermatophyta</taxon>
        <taxon>Magnoliopsida</taxon>
        <taxon>Liliopsida</taxon>
        <taxon>Poales</taxon>
        <taxon>Bromeliaceae</taxon>
        <taxon>Bromelioideae</taxon>
        <taxon>Ananas</taxon>
    </lineage>
</organism>
<dbReference type="EMBL" id="CAJEUB010000055">
    <property type="protein sequence ID" value="CAD1847458.1"/>
    <property type="molecule type" value="Genomic_DNA"/>
</dbReference>
<dbReference type="AlphaFoldDB" id="A0A6V7QWX1"/>
<feature type="region of interest" description="Disordered" evidence="12">
    <location>
        <begin position="36"/>
        <end position="75"/>
    </location>
</feature>
<dbReference type="NCBIfam" id="TIGR00418">
    <property type="entry name" value="thrS"/>
    <property type="match status" value="1"/>
</dbReference>
<dbReference type="InterPro" id="IPR012947">
    <property type="entry name" value="tRNA_SAD"/>
</dbReference>
<evidence type="ECO:0000313" key="14">
    <source>
        <dbReference type="EMBL" id="CAD1847458.1"/>
    </source>
</evidence>
<keyword evidence="8" id="KW-0648">Protein biosynthesis</keyword>
<keyword evidence="7" id="KW-0067">ATP-binding</keyword>